<dbReference type="Gene3D" id="1.10.260.40">
    <property type="entry name" value="lambda repressor-like DNA-binding domains"/>
    <property type="match status" value="1"/>
</dbReference>
<protein>
    <submittedName>
        <fullName evidence="4">DNA-binding XRE family transcriptional regulator</fullName>
    </submittedName>
</protein>
<accession>A0A495PYC4</accession>
<dbReference type="Proteomes" id="UP000276282">
    <property type="component" value="Unassembled WGS sequence"/>
</dbReference>
<dbReference type="SMART" id="SM00530">
    <property type="entry name" value="HTH_XRE"/>
    <property type="match status" value="1"/>
</dbReference>
<dbReference type="GO" id="GO:0003677">
    <property type="term" value="F:DNA binding"/>
    <property type="evidence" value="ECO:0007669"/>
    <property type="project" value="UniProtKB-KW"/>
</dbReference>
<dbReference type="RefSeq" id="WP_121344177.1">
    <property type="nucleotide sequence ID" value="NZ_RBLG01000001.1"/>
</dbReference>
<evidence type="ECO:0000259" key="3">
    <source>
        <dbReference type="PROSITE" id="PS50943"/>
    </source>
</evidence>
<feature type="domain" description="HTH cro/C1-type" evidence="3">
    <location>
        <begin position="8"/>
        <end position="62"/>
    </location>
</feature>
<dbReference type="InterPro" id="IPR010982">
    <property type="entry name" value="Lambda_DNA-bd_dom_sf"/>
</dbReference>
<dbReference type="OrthoDB" id="3831186at2"/>
<gene>
    <name evidence="4" type="ORF">BC962_0313</name>
</gene>
<evidence type="ECO:0000256" key="2">
    <source>
        <dbReference type="SAM" id="Coils"/>
    </source>
</evidence>
<evidence type="ECO:0000256" key="1">
    <source>
        <dbReference type="ARBA" id="ARBA00023125"/>
    </source>
</evidence>
<keyword evidence="1 4" id="KW-0238">DNA-binding</keyword>
<dbReference type="InterPro" id="IPR001387">
    <property type="entry name" value="Cro/C1-type_HTH"/>
</dbReference>
<dbReference type="PANTHER" id="PTHR46558">
    <property type="entry name" value="TRACRIPTIONAL REGULATORY PROTEIN-RELATED-RELATED"/>
    <property type="match status" value="1"/>
</dbReference>
<keyword evidence="5" id="KW-1185">Reference proteome</keyword>
<dbReference type="Gene3D" id="2.10.109.10">
    <property type="entry name" value="Umud Fragment, subunit A"/>
    <property type="match status" value="1"/>
</dbReference>
<name>A0A495PYC4_9FLAO</name>
<dbReference type="EMBL" id="RBLG01000001">
    <property type="protein sequence ID" value="RKS55353.1"/>
    <property type="molecule type" value="Genomic_DNA"/>
</dbReference>
<dbReference type="Pfam" id="PF01381">
    <property type="entry name" value="HTH_3"/>
    <property type="match status" value="1"/>
</dbReference>
<dbReference type="PANTHER" id="PTHR46558:SF11">
    <property type="entry name" value="HTH-TYPE TRANSCRIPTIONAL REGULATOR XRE"/>
    <property type="match status" value="1"/>
</dbReference>
<comment type="caution">
    <text evidence="4">The sequence shown here is derived from an EMBL/GenBank/DDBJ whole genome shotgun (WGS) entry which is preliminary data.</text>
</comment>
<sequence>MSFFGKNIRKIRTVKTLSQQAFADLFDLKRGTLGAYEEGRSEPKIETIIKIANYFSIPIDDLLTKELTVNKLLKFKGDIAADHEELIKEQFATIPCITQKNSADYITHYDKEQFIKDMPCLQLPINTEKTFRGYTVDSLEMSSNDKGLYPKDIVVGEFVPKKVYKKINNGVLVIVLVDKQLILRRLFITNETLVLRADHKNIEDLKINLKDIKEMWRIRYVFYHRLPEVADGIEEKLLFLEQEFAKLKSKKEGNP</sequence>
<organism evidence="4 5">
    <name type="scientific">Gillisia mitskevichiae</name>
    <dbReference type="NCBI Taxonomy" id="270921"/>
    <lineage>
        <taxon>Bacteria</taxon>
        <taxon>Pseudomonadati</taxon>
        <taxon>Bacteroidota</taxon>
        <taxon>Flavobacteriia</taxon>
        <taxon>Flavobacteriales</taxon>
        <taxon>Flavobacteriaceae</taxon>
        <taxon>Gillisia</taxon>
    </lineage>
</organism>
<dbReference type="CDD" id="cd00093">
    <property type="entry name" value="HTH_XRE"/>
    <property type="match status" value="1"/>
</dbReference>
<feature type="coiled-coil region" evidence="2">
    <location>
        <begin position="195"/>
        <end position="250"/>
    </location>
</feature>
<proteinExistence type="predicted"/>
<dbReference type="PROSITE" id="PS50943">
    <property type="entry name" value="HTH_CROC1"/>
    <property type="match status" value="1"/>
</dbReference>
<dbReference type="SUPFAM" id="SSF47413">
    <property type="entry name" value="lambda repressor-like DNA-binding domains"/>
    <property type="match status" value="1"/>
</dbReference>
<evidence type="ECO:0000313" key="4">
    <source>
        <dbReference type="EMBL" id="RKS55353.1"/>
    </source>
</evidence>
<reference evidence="4 5" key="1">
    <citation type="submission" date="2018-10" db="EMBL/GenBank/DDBJ databases">
        <title>Genomic Encyclopedia of Archaeal and Bacterial Type Strains, Phase II (KMG-II): from individual species to whole genera.</title>
        <authorList>
            <person name="Goeker M."/>
        </authorList>
    </citation>
    <scope>NUCLEOTIDE SEQUENCE [LARGE SCALE GENOMIC DNA]</scope>
    <source>
        <strain evidence="4 5">DSM 19839</strain>
    </source>
</reference>
<evidence type="ECO:0000313" key="5">
    <source>
        <dbReference type="Proteomes" id="UP000276282"/>
    </source>
</evidence>
<keyword evidence="2" id="KW-0175">Coiled coil</keyword>
<dbReference type="AlphaFoldDB" id="A0A495PYC4"/>